<evidence type="ECO:0000256" key="3">
    <source>
        <dbReference type="ARBA" id="ARBA00023163"/>
    </source>
</evidence>
<name>A0A374P7R9_9FIRM</name>
<dbReference type="SMART" id="SM00342">
    <property type="entry name" value="HTH_ARAC"/>
    <property type="match status" value="1"/>
</dbReference>
<proteinExistence type="predicted"/>
<dbReference type="PANTHER" id="PTHR43280">
    <property type="entry name" value="ARAC-FAMILY TRANSCRIPTIONAL REGULATOR"/>
    <property type="match status" value="1"/>
</dbReference>
<dbReference type="CDD" id="cd02208">
    <property type="entry name" value="cupin_RmlC-like"/>
    <property type="match status" value="1"/>
</dbReference>
<comment type="caution">
    <text evidence="5">The sequence shown here is derived from an EMBL/GenBank/DDBJ whole genome shotgun (WGS) entry which is preliminary data.</text>
</comment>
<evidence type="ECO:0000259" key="4">
    <source>
        <dbReference type="PROSITE" id="PS01124"/>
    </source>
</evidence>
<dbReference type="InterPro" id="IPR018060">
    <property type="entry name" value="HTH_AraC"/>
</dbReference>
<gene>
    <name evidence="5" type="ORF">DXD79_12940</name>
</gene>
<dbReference type="SUPFAM" id="SSF51215">
    <property type="entry name" value="Regulatory protein AraC"/>
    <property type="match status" value="1"/>
</dbReference>
<dbReference type="InterPro" id="IPR020449">
    <property type="entry name" value="Tscrpt_reg_AraC-type_HTH"/>
</dbReference>
<protein>
    <submittedName>
        <fullName evidence="5">AraC family transcriptional regulator</fullName>
    </submittedName>
</protein>
<dbReference type="EMBL" id="QSON01000005">
    <property type="protein sequence ID" value="RGJ04814.1"/>
    <property type="molecule type" value="Genomic_DNA"/>
</dbReference>
<dbReference type="Pfam" id="PF02311">
    <property type="entry name" value="AraC_binding"/>
    <property type="match status" value="1"/>
</dbReference>
<reference evidence="5 6" key="1">
    <citation type="submission" date="2018-08" db="EMBL/GenBank/DDBJ databases">
        <title>A genome reference for cultivated species of the human gut microbiota.</title>
        <authorList>
            <person name="Zou Y."/>
            <person name="Xue W."/>
            <person name="Luo G."/>
        </authorList>
    </citation>
    <scope>NUCLEOTIDE SEQUENCE [LARGE SCALE GENOMIC DNA]</scope>
    <source>
        <strain evidence="5 6">TM09-12</strain>
    </source>
</reference>
<keyword evidence="1" id="KW-0805">Transcription regulation</keyword>
<dbReference type="PROSITE" id="PS00041">
    <property type="entry name" value="HTH_ARAC_FAMILY_1"/>
    <property type="match status" value="1"/>
</dbReference>
<sequence length="341" mass="38540">MSFTVTTVFTTGITLAESCFQSALDTREAWKGNERGLSMIEHLDGIFETVTFRENLRMRISDMSICENFPDHWHTPMEIIHAKKNWYRIVVDDQTYQLKEGDIAIIRPGTIHALYAPETGSRTIYLADLSFLGGVSNLETMLALLAPVTTITPKGEPDLYRKAGELLSFMEEEYAGSRSFYDMLLYGALIELLGLLGRYAISPSASVGTLGPQSAKYAERFLYVCNYINEHCTEDLSLETIAGIAGFSKYHFTRLFKDFTHTSFYRYLNKKRISHAEQLLINPEYSVTEVALQSGFSSLSAFIRMFKQLKGCTPTEFKRMYSLDCMNRVDGEPAAELPSGK</sequence>
<dbReference type="InterPro" id="IPR018062">
    <property type="entry name" value="HTH_AraC-typ_CS"/>
</dbReference>
<keyword evidence="2" id="KW-0238">DNA-binding</keyword>
<evidence type="ECO:0000256" key="2">
    <source>
        <dbReference type="ARBA" id="ARBA00023125"/>
    </source>
</evidence>
<dbReference type="GO" id="GO:0043565">
    <property type="term" value="F:sequence-specific DNA binding"/>
    <property type="evidence" value="ECO:0007669"/>
    <property type="project" value="InterPro"/>
</dbReference>
<dbReference type="Pfam" id="PF12833">
    <property type="entry name" value="HTH_18"/>
    <property type="match status" value="1"/>
</dbReference>
<dbReference type="Proteomes" id="UP000263014">
    <property type="component" value="Unassembled WGS sequence"/>
</dbReference>
<dbReference type="InterPro" id="IPR009057">
    <property type="entry name" value="Homeodomain-like_sf"/>
</dbReference>
<evidence type="ECO:0000313" key="5">
    <source>
        <dbReference type="EMBL" id="RGJ04814.1"/>
    </source>
</evidence>
<feature type="domain" description="HTH araC/xylS-type" evidence="4">
    <location>
        <begin position="222"/>
        <end position="320"/>
    </location>
</feature>
<organism evidence="5 6">
    <name type="scientific">Hungatella hathewayi</name>
    <dbReference type="NCBI Taxonomy" id="154046"/>
    <lineage>
        <taxon>Bacteria</taxon>
        <taxon>Bacillati</taxon>
        <taxon>Bacillota</taxon>
        <taxon>Clostridia</taxon>
        <taxon>Lachnospirales</taxon>
        <taxon>Lachnospiraceae</taxon>
        <taxon>Hungatella</taxon>
    </lineage>
</organism>
<dbReference type="Gene3D" id="1.10.10.60">
    <property type="entry name" value="Homeodomain-like"/>
    <property type="match status" value="2"/>
</dbReference>
<dbReference type="InterPro" id="IPR037923">
    <property type="entry name" value="HTH-like"/>
</dbReference>
<dbReference type="PRINTS" id="PR00032">
    <property type="entry name" value="HTHARAC"/>
</dbReference>
<dbReference type="PANTHER" id="PTHR43280:SF28">
    <property type="entry name" value="HTH-TYPE TRANSCRIPTIONAL ACTIVATOR RHAS"/>
    <property type="match status" value="1"/>
</dbReference>
<dbReference type="PROSITE" id="PS01124">
    <property type="entry name" value="HTH_ARAC_FAMILY_2"/>
    <property type="match status" value="1"/>
</dbReference>
<accession>A0A374P7R9</accession>
<dbReference type="AlphaFoldDB" id="A0A374P7R9"/>
<dbReference type="InterPro" id="IPR014710">
    <property type="entry name" value="RmlC-like_jellyroll"/>
</dbReference>
<dbReference type="SUPFAM" id="SSF46689">
    <property type="entry name" value="Homeodomain-like"/>
    <property type="match status" value="2"/>
</dbReference>
<dbReference type="InterPro" id="IPR003313">
    <property type="entry name" value="AraC-bd"/>
</dbReference>
<dbReference type="GO" id="GO:0003700">
    <property type="term" value="F:DNA-binding transcription factor activity"/>
    <property type="evidence" value="ECO:0007669"/>
    <property type="project" value="InterPro"/>
</dbReference>
<dbReference type="Gene3D" id="2.60.120.10">
    <property type="entry name" value="Jelly Rolls"/>
    <property type="match status" value="1"/>
</dbReference>
<keyword evidence="3" id="KW-0804">Transcription</keyword>
<evidence type="ECO:0000256" key="1">
    <source>
        <dbReference type="ARBA" id="ARBA00023015"/>
    </source>
</evidence>
<evidence type="ECO:0000313" key="6">
    <source>
        <dbReference type="Proteomes" id="UP000263014"/>
    </source>
</evidence>